<dbReference type="SUPFAM" id="SSF55797">
    <property type="entry name" value="PR-1-like"/>
    <property type="match status" value="1"/>
</dbReference>
<reference evidence="1 2" key="1">
    <citation type="submission" date="2017-05" db="EMBL/GenBank/DDBJ databases">
        <title>The genome sequence of Geobacillus thermocatenulatus DSM 730.</title>
        <authorList>
            <person name="Ramaloko W.T."/>
            <person name="Koen N."/>
            <person name="Polliack S."/>
            <person name="Aliyu H."/>
            <person name="Lebre P."/>
            <person name="Mohr T."/>
            <person name="Oswald F."/>
            <person name="Zwick M."/>
            <person name="Neumann A."/>
            <person name="Syldatk C."/>
            <person name="Cowan D."/>
            <person name="De Maayer P."/>
        </authorList>
    </citation>
    <scope>NUCLEOTIDE SEQUENCE [LARGE SCALE GENOMIC DNA]</scope>
    <source>
        <strain evidence="1 2">BGSC 93A1</strain>
    </source>
</reference>
<dbReference type="Proteomes" id="UP000198378">
    <property type="component" value="Unassembled WGS sequence"/>
</dbReference>
<sequence length="726" mass="81606">MIEFLAEYLMTNRMGGKKMKKVVSLGLAFSLALGGVLPTLSVEPSKVEASSYEFTKEQQEALNHINEIRAKIGLKPVTLNPFLIKAAENHAKYLVANNITFSSGVDGHSETVGKTGYTGKNVGDRIKAVGGSQTLVSNSSEGIAYNVSSINKGIDSLMDAPLHRTRLIDPQLSSVGVAIVDNIVVLTYYFLEFGTNPEESIYPYDGQTNVGLEFVGKTERPNPLEEFKVEKSGYVISFSPSSSNVVPDNVVGKLFDSKGKEVPVFFKEDALSFTYFLFPKSPLLKNEKYTVKFTYTDLMDDTVKTKTWSFTTGSGTSTPTTPPKQTPPKPKVVYADYKDGQYWSEAMLWAIDKGYITGYMNVKNPKTGKVENLLKPMGTLTEGQFLTILFRYLYPNELKNTKPKDPKFDLSVVYQMAEKYKLPTKATFKNRADAYKPISRGTMARILASAHYKKAVTEKDAVKFMYDAKITNGYPDKNGKYPKTYESFGVKENLLRAHIVVFLKNYDTYLQNNKKQVVNGITVDYGRHTYGVKNQAEYNKVMEIVRNELKRLDKEPWVDGRFAKYYDMYLNGDRKENYKVNSLEYRGIFQAEQALKDLVDKKVSKEEIKKIYKARMVAAGWIGNASDPRTGKPQSAYETLVNKVTDCDAMAQVYSAFFDALGYNTMILAGNNHADAFIQIGDNWYEIDSLKIADMTKPLDKDDYVLAQPTNGDIYNKNGTFTKAKK</sequence>
<dbReference type="PROSITE" id="PS51272">
    <property type="entry name" value="SLH"/>
    <property type="match status" value="1"/>
</dbReference>
<name>A0A226QCJ9_9BACL</name>
<dbReference type="InterPro" id="IPR001119">
    <property type="entry name" value="SLH_dom"/>
</dbReference>
<comment type="caution">
    <text evidence="1">The sequence shown here is derived from an EMBL/GenBank/DDBJ whole genome shotgun (WGS) entry which is preliminary data.</text>
</comment>
<evidence type="ECO:0000313" key="2">
    <source>
        <dbReference type="Proteomes" id="UP000198378"/>
    </source>
</evidence>
<dbReference type="PANTHER" id="PTHR31157:SF1">
    <property type="entry name" value="SCP DOMAIN-CONTAINING PROTEIN"/>
    <property type="match status" value="1"/>
</dbReference>
<dbReference type="PANTHER" id="PTHR31157">
    <property type="entry name" value="SCP DOMAIN-CONTAINING PROTEIN"/>
    <property type="match status" value="1"/>
</dbReference>
<dbReference type="InterPro" id="IPR035940">
    <property type="entry name" value="CAP_sf"/>
</dbReference>
<dbReference type="KEGG" id="gtm:GT3921_04650"/>
<protein>
    <submittedName>
        <fullName evidence="1">Uncharacterized protein</fullName>
    </submittedName>
</protein>
<dbReference type="Pfam" id="PF00188">
    <property type="entry name" value="CAP"/>
    <property type="match status" value="1"/>
</dbReference>
<dbReference type="CDD" id="cd05379">
    <property type="entry name" value="CAP_bacterial"/>
    <property type="match status" value="1"/>
</dbReference>
<accession>A0A226QCJ9</accession>
<gene>
    <name evidence="1" type="ORF">B9L19_03515</name>
</gene>
<proteinExistence type="predicted"/>
<keyword evidence="2" id="KW-1185">Reference proteome</keyword>
<dbReference type="AlphaFoldDB" id="A0A226QCJ9"/>
<dbReference type="Gene3D" id="3.40.33.10">
    <property type="entry name" value="CAP"/>
    <property type="match status" value="1"/>
</dbReference>
<evidence type="ECO:0000313" key="1">
    <source>
        <dbReference type="EMBL" id="OXB89162.1"/>
    </source>
</evidence>
<dbReference type="RefSeq" id="WP_089113846.1">
    <property type="nucleotide sequence ID" value="NZ_NEWK01000001.1"/>
</dbReference>
<organism evidence="1 2">
    <name type="scientific">Geobacillus thermocatenulatus</name>
    <dbReference type="NCBI Taxonomy" id="33938"/>
    <lineage>
        <taxon>Bacteria</taxon>
        <taxon>Bacillati</taxon>
        <taxon>Bacillota</taxon>
        <taxon>Bacilli</taxon>
        <taxon>Bacillales</taxon>
        <taxon>Anoxybacillaceae</taxon>
        <taxon>Geobacillus</taxon>
        <taxon>Geobacillus thermoleovorans group</taxon>
    </lineage>
</organism>
<dbReference type="InterPro" id="IPR014044">
    <property type="entry name" value="CAP_dom"/>
</dbReference>
<dbReference type="EMBL" id="NEWK01000001">
    <property type="protein sequence ID" value="OXB89162.1"/>
    <property type="molecule type" value="Genomic_DNA"/>
</dbReference>